<keyword evidence="5 13" id="KW-0547">Nucleotide-binding</keyword>
<dbReference type="EC" id="1.17.4.1" evidence="13"/>
<evidence type="ECO:0000256" key="1">
    <source>
        <dbReference type="ARBA" id="ARBA00001922"/>
    </source>
</evidence>
<dbReference type="GO" id="GO:0031419">
    <property type="term" value="F:cobalamin binding"/>
    <property type="evidence" value="ECO:0007669"/>
    <property type="project" value="UniProtKB-KW"/>
</dbReference>
<dbReference type="InterPro" id="IPR013509">
    <property type="entry name" value="RNR_lsu_N"/>
</dbReference>
<dbReference type="PRINTS" id="PR01183">
    <property type="entry name" value="RIBORDTASEM1"/>
</dbReference>
<dbReference type="GO" id="GO:0071897">
    <property type="term" value="P:DNA biosynthetic process"/>
    <property type="evidence" value="ECO:0007669"/>
    <property type="project" value="UniProtKB-KW"/>
</dbReference>
<dbReference type="Pfam" id="PF02867">
    <property type="entry name" value="Ribonuc_red_lgC"/>
    <property type="match status" value="2"/>
</dbReference>
<evidence type="ECO:0000256" key="12">
    <source>
        <dbReference type="ARBA" id="ARBA00047754"/>
    </source>
</evidence>
<comment type="catalytic activity">
    <reaction evidence="12 13">
        <text>a 2'-deoxyribonucleoside 5'-diphosphate + [thioredoxin]-disulfide + H2O = a ribonucleoside 5'-diphosphate + [thioredoxin]-dithiol</text>
        <dbReference type="Rhea" id="RHEA:23252"/>
        <dbReference type="Rhea" id="RHEA-COMP:10698"/>
        <dbReference type="Rhea" id="RHEA-COMP:10700"/>
        <dbReference type="ChEBI" id="CHEBI:15377"/>
        <dbReference type="ChEBI" id="CHEBI:29950"/>
        <dbReference type="ChEBI" id="CHEBI:50058"/>
        <dbReference type="ChEBI" id="CHEBI:57930"/>
        <dbReference type="ChEBI" id="CHEBI:73316"/>
        <dbReference type="EC" id="1.17.4.1"/>
    </reaction>
</comment>
<dbReference type="CDD" id="cd02888">
    <property type="entry name" value="RNR_II_dimer"/>
    <property type="match status" value="1"/>
</dbReference>
<keyword evidence="7 13" id="KW-0560">Oxidoreductase</keyword>
<evidence type="ECO:0000256" key="9">
    <source>
        <dbReference type="ARBA" id="ARBA00023157"/>
    </source>
</evidence>
<dbReference type="NCBIfam" id="TIGR02504">
    <property type="entry name" value="NrdJ_Z"/>
    <property type="match status" value="1"/>
</dbReference>
<evidence type="ECO:0000256" key="6">
    <source>
        <dbReference type="ARBA" id="ARBA00022840"/>
    </source>
</evidence>
<proteinExistence type="inferred from homology"/>
<feature type="domain" description="TSCPD" evidence="16">
    <location>
        <begin position="584"/>
        <end position="691"/>
    </location>
</feature>
<dbReference type="EMBL" id="DTIN01000014">
    <property type="protein sequence ID" value="HFX13557.1"/>
    <property type="molecule type" value="Genomic_DNA"/>
</dbReference>
<dbReference type="Gene3D" id="3.20.70.20">
    <property type="match status" value="1"/>
</dbReference>
<evidence type="ECO:0000256" key="4">
    <source>
        <dbReference type="ARBA" id="ARBA00022634"/>
    </source>
</evidence>
<comment type="function">
    <text evidence="11 13">Catalyzes the reduction of ribonucleotides to deoxyribonucleotides. May function to provide a pool of deoxyribonucleotide precursors for DNA repair during oxygen limitation and/or for immediate growth after restoration of oxygen.</text>
</comment>
<evidence type="ECO:0000256" key="2">
    <source>
        <dbReference type="ARBA" id="ARBA00007405"/>
    </source>
</evidence>
<keyword evidence="10 13" id="KW-0170">Cobalt</keyword>
<feature type="domain" description="Ribonucleotide reductase large subunit N-terminal" evidence="14">
    <location>
        <begin position="5"/>
        <end position="86"/>
    </location>
</feature>
<evidence type="ECO:0000256" key="3">
    <source>
        <dbReference type="ARBA" id="ARBA00022628"/>
    </source>
</evidence>
<evidence type="ECO:0000256" key="8">
    <source>
        <dbReference type="ARBA" id="ARBA00023116"/>
    </source>
</evidence>
<keyword evidence="4 13" id="KW-0237">DNA synthesis</keyword>
<dbReference type="SUPFAM" id="SSF51998">
    <property type="entry name" value="PFL-like glycyl radical enzymes"/>
    <property type="match status" value="1"/>
</dbReference>
<dbReference type="Pfam" id="PF00317">
    <property type="entry name" value="Ribonuc_red_lgN"/>
    <property type="match status" value="1"/>
</dbReference>
<keyword evidence="3 13" id="KW-0846">Cobalamin</keyword>
<evidence type="ECO:0000256" key="10">
    <source>
        <dbReference type="ARBA" id="ARBA00023285"/>
    </source>
</evidence>
<gene>
    <name evidence="17" type="ORF">ENW00_05260</name>
</gene>
<dbReference type="InterPro" id="IPR024434">
    <property type="entry name" value="TSCPD_dom"/>
</dbReference>
<dbReference type="InterPro" id="IPR050862">
    <property type="entry name" value="RdRp_reductase_class-2"/>
</dbReference>
<accession>A0A7C3RME9</accession>
<organism evidence="17">
    <name type="scientific">Dictyoglomus thermophilum</name>
    <dbReference type="NCBI Taxonomy" id="14"/>
    <lineage>
        <taxon>Bacteria</taxon>
        <taxon>Pseudomonadati</taxon>
        <taxon>Dictyoglomota</taxon>
        <taxon>Dictyoglomia</taxon>
        <taxon>Dictyoglomales</taxon>
        <taxon>Dictyoglomaceae</taxon>
        <taxon>Dictyoglomus</taxon>
    </lineage>
</organism>
<dbReference type="PANTHER" id="PTHR43371">
    <property type="entry name" value="VITAMIN B12-DEPENDENT RIBONUCLEOTIDE REDUCTASE"/>
    <property type="match status" value="1"/>
</dbReference>
<comment type="caution">
    <text evidence="17">The sequence shown here is derived from an EMBL/GenBank/DDBJ whole genome shotgun (WGS) entry which is preliminary data.</text>
</comment>
<evidence type="ECO:0000256" key="13">
    <source>
        <dbReference type="RuleBase" id="RU364064"/>
    </source>
</evidence>
<dbReference type="InterPro" id="IPR000788">
    <property type="entry name" value="RNR_lg_C"/>
</dbReference>
<protein>
    <recommendedName>
        <fullName evidence="13">Vitamin B12-dependent ribonucleotide reductase</fullName>
        <ecNumber evidence="13">1.17.4.1</ecNumber>
    </recommendedName>
</protein>
<dbReference type="NCBIfam" id="NF006417">
    <property type="entry name" value="PRK08665.1"/>
    <property type="match status" value="1"/>
</dbReference>
<feature type="domain" description="Ribonucleotide reductase large subunit C-terminal" evidence="15">
    <location>
        <begin position="89"/>
        <end position="408"/>
    </location>
</feature>
<dbReference type="AlphaFoldDB" id="A0A7C3RME9"/>
<name>A0A7C3RME9_DICTH</name>
<comment type="similarity">
    <text evidence="2 13">Belongs to the ribonucleoside diphosphate reductase class-2 family.</text>
</comment>
<keyword evidence="8" id="KW-0215">Deoxyribonucleotide synthesis</keyword>
<dbReference type="InterPro" id="IPR013344">
    <property type="entry name" value="RNR_NrdJ/NrdZ"/>
</dbReference>
<dbReference type="GO" id="GO:0009263">
    <property type="term" value="P:deoxyribonucleotide biosynthetic process"/>
    <property type="evidence" value="ECO:0007669"/>
    <property type="project" value="UniProtKB-KW"/>
</dbReference>
<evidence type="ECO:0000259" key="14">
    <source>
        <dbReference type="Pfam" id="PF00317"/>
    </source>
</evidence>
<dbReference type="InterPro" id="IPR008926">
    <property type="entry name" value="RNR_R1-su_N"/>
</dbReference>
<dbReference type="UniPathway" id="UPA00326"/>
<keyword evidence="9" id="KW-1015">Disulfide bond</keyword>
<dbReference type="SUPFAM" id="SSF48168">
    <property type="entry name" value="R1 subunit of ribonucleotide reductase, N-terminal domain"/>
    <property type="match status" value="1"/>
</dbReference>
<dbReference type="Pfam" id="PF12637">
    <property type="entry name" value="TSCPD"/>
    <property type="match status" value="1"/>
</dbReference>
<sequence>MKKVELTEQALNILQKRYLKKDENGNVIETPEEMFERVSESIAKIDLIYDSNANWEETKEKFYDMMVSLEFLPNSPTLMNAGRPLGQLSACFVIPIEDSLVSIFDGLKYAALIHQSGGGTGFSFSRLRPKGDIVRTTGGVASGPVSFMKVYDAATDTIKQGGVRRGANMGILRVDHPDIFEFITCKDKEGVLPNFNISVAITDKFMEAVLRDDDFELINPRNKEVVKKVKAREIFDLIVEQAWKNGEPGVIFIDEINRKNPTPGVGEIEATNPCGEQPLLPFESCNLGSINLGKMIKSNGDKNEIDWDKLRETVHKAVHFLDNVIDANTYPLKQIEEITKTNRKIGLGVMGFYDLLILLEIPYNTQKARDIAEEIMRFILDEARNASLNLAEKRGVFPNWEKSIYKDMGLRLRNATLTTIAPTGSISIIANASSGIEPIFALAYKRKVSLGEWNEVYPLFKEALIKEGIYSDEIIEKILEKGTIKDMEEIPEKIRKLFVTALDIDYEDHVLMQAAFQKYVDNAVSKTVNLKQSATKDDIRKIYLMAHELGLKGITVYRDKSRTEQVLSVETKEAKEDKTEHKVKPRPRPNITHGATIKIKTGCGNLYVTVNEDEFGICEVFSTLGKAGGCAASQTEAISRLISLTLRSGVDINSIIKQLKGIRCPNPTRSEEGDFIFSCSDAIAKALEKYLVLKEGGVNFSSHNNFVIMPKSSDKESSYSGIPCPECGAPLQIAEGCLTCRVCGYSKCY</sequence>
<evidence type="ECO:0000259" key="15">
    <source>
        <dbReference type="Pfam" id="PF02867"/>
    </source>
</evidence>
<dbReference type="GO" id="GO:0005524">
    <property type="term" value="F:ATP binding"/>
    <property type="evidence" value="ECO:0007669"/>
    <property type="project" value="UniProtKB-KW"/>
</dbReference>
<keyword evidence="6" id="KW-0067">ATP-binding</keyword>
<evidence type="ECO:0000256" key="5">
    <source>
        <dbReference type="ARBA" id="ARBA00022741"/>
    </source>
</evidence>
<dbReference type="GO" id="GO:0004748">
    <property type="term" value="F:ribonucleoside-diphosphate reductase activity, thioredoxin disulfide as acceptor"/>
    <property type="evidence" value="ECO:0007669"/>
    <property type="project" value="UniProtKB-EC"/>
</dbReference>
<evidence type="ECO:0000259" key="16">
    <source>
        <dbReference type="Pfam" id="PF12637"/>
    </source>
</evidence>
<evidence type="ECO:0000256" key="11">
    <source>
        <dbReference type="ARBA" id="ARBA00025437"/>
    </source>
</evidence>
<evidence type="ECO:0000256" key="7">
    <source>
        <dbReference type="ARBA" id="ARBA00023002"/>
    </source>
</evidence>
<dbReference type="FunFam" id="3.20.70.20:FF:000018">
    <property type="entry name" value="Vitamin B12-dependent ribonucleotide reductase"/>
    <property type="match status" value="1"/>
</dbReference>
<comment type="cofactor">
    <cofactor evidence="1 13">
        <name>adenosylcob(III)alamin</name>
        <dbReference type="ChEBI" id="CHEBI:18408"/>
    </cofactor>
</comment>
<evidence type="ECO:0000313" key="17">
    <source>
        <dbReference type="EMBL" id="HFX13557.1"/>
    </source>
</evidence>
<dbReference type="PANTHER" id="PTHR43371:SF1">
    <property type="entry name" value="RIBONUCLEOSIDE-DIPHOSPHATE REDUCTASE"/>
    <property type="match status" value="1"/>
</dbReference>
<feature type="domain" description="Ribonucleotide reductase large subunit C-terminal" evidence="15">
    <location>
        <begin position="412"/>
        <end position="557"/>
    </location>
</feature>
<reference evidence="17" key="1">
    <citation type="journal article" date="2020" name="mSystems">
        <title>Genome- and Community-Level Interaction Insights into Carbon Utilization and Element Cycling Functions of Hydrothermarchaeota in Hydrothermal Sediment.</title>
        <authorList>
            <person name="Zhou Z."/>
            <person name="Liu Y."/>
            <person name="Xu W."/>
            <person name="Pan J."/>
            <person name="Luo Z.H."/>
            <person name="Li M."/>
        </authorList>
    </citation>
    <scope>NUCLEOTIDE SEQUENCE [LARGE SCALE GENOMIC DNA]</scope>
    <source>
        <strain evidence="17">SpSt-81</strain>
    </source>
</reference>